<dbReference type="KEGG" id="nbv:T478_1269"/>
<dbReference type="Proteomes" id="UP000030944">
    <property type="component" value="Chromosome"/>
</dbReference>
<organism evidence="2 3">
    <name type="scientific">Candidatus Nitrosopelagicus brevis</name>
    <dbReference type="NCBI Taxonomy" id="1410606"/>
    <lineage>
        <taxon>Archaea</taxon>
        <taxon>Nitrososphaerota</taxon>
    </lineage>
</organism>
<dbReference type="STRING" id="1410606.T478_1269"/>
<reference evidence="2 3" key="1">
    <citation type="journal article" date="2015" name="Proc. Natl. Acad. Sci. U.S.A.">
        <title>Genomic and proteomic characterization of "Candidatus Nitrosopelagicus brevis": An ammonia-oxidizing archaeon from the open ocean.</title>
        <authorList>
            <person name="Santoro A.E."/>
            <person name="Dupont C.L."/>
            <person name="Richter R.A."/>
            <person name="Craig M.T."/>
            <person name="Carini P."/>
            <person name="McIlvin M.R."/>
            <person name="Yang Y."/>
            <person name="Orsi W.D."/>
            <person name="Moran D.M."/>
            <person name="Saito M.A."/>
        </authorList>
    </citation>
    <scope>NUCLEOTIDE SEQUENCE [LARGE SCALE GENOMIC DNA]</scope>
    <source>
        <strain evidence="3">V2</strain>
    </source>
</reference>
<evidence type="ECO:0000313" key="3">
    <source>
        <dbReference type="Proteomes" id="UP000030944"/>
    </source>
</evidence>
<proteinExistence type="predicted"/>
<evidence type="ECO:0000256" key="1">
    <source>
        <dbReference type="SAM" id="Phobius"/>
    </source>
</evidence>
<dbReference type="EMBL" id="CP007026">
    <property type="protein sequence ID" value="AJA93162.1"/>
    <property type="molecule type" value="Genomic_DNA"/>
</dbReference>
<dbReference type="HOGENOM" id="CLU_862225_0_0_2"/>
<evidence type="ECO:0000313" key="2">
    <source>
        <dbReference type="EMBL" id="AJA93162.1"/>
    </source>
</evidence>
<accession>A0A0A7V2B8</accession>
<feature type="transmembrane region" description="Helical" evidence="1">
    <location>
        <begin position="297"/>
        <end position="317"/>
    </location>
</feature>
<keyword evidence="1" id="KW-0472">Membrane</keyword>
<protein>
    <submittedName>
        <fullName evidence="2">Uncharacterized protein</fullName>
    </submittedName>
</protein>
<sequence length="320" mass="35225">MISFTPMTLANAEVFQERLEGTLDVYTNQLVFAPGEPIFVHGQAMPKEPIIIRLFTPDDTIAEFEQLMTSEDGSFHHFLMEWDKPTTNLPYGTYILEVISNQQGGISKMIEVKFSSTSEFVQVPIERNVSTIVFAPETAAVSRDFRVFVQTSSDGLLIGDDPNQILGTSHVHLPNGQVENLEDDLKILHQGLYYVDYLPALEGIYVFHMVTFDEGNISHGSGATNVLTQDISGISAQILELNQILDETKTELANLKEETSTFGSSLSDASSNLDDSVVLISDSVGNIEEGSSQLNALLFPIVASIAIILALQIVIIARRR</sequence>
<keyword evidence="1" id="KW-1133">Transmembrane helix</keyword>
<gene>
    <name evidence="2" type="ORF">T478_1269</name>
</gene>
<keyword evidence="1" id="KW-0812">Transmembrane</keyword>
<dbReference type="AlphaFoldDB" id="A0A0A7V2B8"/>
<name>A0A0A7V2B8_9ARCH</name>